<dbReference type="GO" id="GO:0016491">
    <property type="term" value="F:oxidoreductase activity"/>
    <property type="evidence" value="ECO:0007669"/>
    <property type="project" value="UniProtKB-KW"/>
</dbReference>
<dbReference type="EMBL" id="QWIQ01000265">
    <property type="protein sequence ID" value="RMY97398.1"/>
    <property type="molecule type" value="Genomic_DNA"/>
</dbReference>
<dbReference type="InterPro" id="IPR036188">
    <property type="entry name" value="FAD/NAD-bd_sf"/>
</dbReference>
<protein>
    <recommendedName>
        <fullName evidence="4">FAD-binding domain-containing protein</fullName>
    </recommendedName>
</protein>
<evidence type="ECO:0000259" key="4">
    <source>
        <dbReference type="Pfam" id="PF01494"/>
    </source>
</evidence>
<reference evidence="5 6" key="1">
    <citation type="journal article" date="2018" name="BMC Genomics">
        <title>Genomic evidence for intraspecific hybridization in a clonal and extremely halotolerant yeast.</title>
        <authorList>
            <person name="Gostincar C."/>
            <person name="Stajich J.E."/>
            <person name="Zupancic J."/>
            <person name="Zalar P."/>
            <person name="Gunde-Cimerman N."/>
        </authorList>
    </citation>
    <scope>NUCLEOTIDE SEQUENCE [LARGE SCALE GENOMIC DNA]</scope>
    <source>
        <strain evidence="5 6">EXF-171</strain>
    </source>
</reference>
<dbReference type="GO" id="GO:0071949">
    <property type="term" value="F:FAD binding"/>
    <property type="evidence" value="ECO:0007669"/>
    <property type="project" value="InterPro"/>
</dbReference>
<name>A0A3M7G8F3_HORWE</name>
<dbReference type="SUPFAM" id="SSF51905">
    <property type="entry name" value="FAD/NAD(P)-binding domain"/>
    <property type="match status" value="1"/>
</dbReference>
<dbReference type="Gene3D" id="3.50.50.60">
    <property type="entry name" value="FAD/NAD(P)-binding domain"/>
    <property type="match status" value="2"/>
</dbReference>
<dbReference type="Proteomes" id="UP000281468">
    <property type="component" value="Unassembled WGS sequence"/>
</dbReference>
<feature type="domain" description="FAD-binding" evidence="4">
    <location>
        <begin position="77"/>
        <end position="219"/>
    </location>
</feature>
<organism evidence="5 6">
    <name type="scientific">Hortaea werneckii</name>
    <name type="common">Black yeast</name>
    <name type="synonym">Cladosporium werneckii</name>
    <dbReference type="NCBI Taxonomy" id="91943"/>
    <lineage>
        <taxon>Eukaryota</taxon>
        <taxon>Fungi</taxon>
        <taxon>Dikarya</taxon>
        <taxon>Ascomycota</taxon>
        <taxon>Pezizomycotina</taxon>
        <taxon>Dothideomycetes</taxon>
        <taxon>Dothideomycetidae</taxon>
        <taxon>Mycosphaerellales</taxon>
        <taxon>Teratosphaeriaceae</taxon>
        <taxon>Hortaea</taxon>
    </lineage>
</organism>
<evidence type="ECO:0000313" key="5">
    <source>
        <dbReference type="EMBL" id="RMY97398.1"/>
    </source>
</evidence>
<dbReference type="PANTHER" id="PTHR46720">
    <property type="entry name" value="HYDROXYLASE, PUTATIVE (AFU_ORTHOLOGUE AFUA_3G01460)-RELATED"/>
    <property type="match status" value="1"/>
</dbReference>
<dbReference type="Pfam" id="PF01494">
    <property type="entry name" value="FAD_binding_3"/>
    <property type="match status" value="2"/>
</dbReference>
<dbReference type="VEuPathDB" id="FungiDB:BTJ68_05687"/>
<dbReference type="SUPFAM" id="SSF54373">
    <property type="entry name" value="FAD-linked reductases, C-terminal domain"/>
    <property type="match status" value="1"/>
</dbReference>
<dbReference type="AlphaFoldDB" id="A0A3M7G8F3"/>
<accession>A0A3M7G8F3</accession>
<keyword evidence="2" id="KW-0274">FAD</keyword>
<dbReference type="PANTHER" id="PTHR46720:SF3">
    <property type="entry name" value="FAD-BINDING DOMAIN-CONTAINING PROTEIN-RELATED"/>
    <property type="match status" value="1"/>
</dbReference>
<evidence type="ECO:0000256" key="3">
    <source>
        <dbReference type="ARBA" id="ARBA00023002"/>
    </source>
</evidence>
<evidence type="ECO:0000313" key="6">
    <source>
        <dbReference type="Proteomes" id="UP000281468"/>
    </source>
</evidence>
<keyword evidence="1" id="KW-0285">Flavoprotein</keyword>
<dbReference type="InterPro" id="IPR051104">
    <property type="entry name" value="FAD_monoxygenase"/>
</dbReference>
<gene>
    <name evidence="5" type="ORF">D0862_08082</name>
</gene>
<proteinExistence type="predicted"/>
<dbReference type="GO" id="GO:0044550">
    <property type="term" value="P:secondary metabolite biosynthetic process"/>
    <property type="evidence" value="ECO:0007669"/>
    <property type="project" value="TreeGrafter"/>
</dbReference>
<evidence type="ECO:0000256" key="1">
    <source>
        <dbReference type="ARBA" id="ARBA00022630"/>
    </source>
</evidence>
<dbReference type="InterPro" id="IPR002938">
    <property type="entry name" value="FAD-bd"/>
</dbReference>
<keyword evidence="3" id="KW-0560">Oxidoreductase</keyword>
<dbReference type="PRINTS" id="PR00420">
    <property type="entry name" value="RNGMNOXGNASE"/>
</dbReference>
<sequence>KSTSSPRPSLPRGLRYYETHDKTINLNALVITLSQQYCIEDQAALETPKAAQVASLASKAVPSPPDRNMDTPSRPLHVAIVGGGLCGLALAIALERRSISFTIYEARPSFTELGAGINLGPNTLEALRLIDPALIDEVLRLCTRNPPPEEHLWMTVCFGGPTKRFKDANIVTKLNAPPTGNATVRRNDLLQLLANSIRPDHVSFNKKVVNLTKTVGSVALAFSDDLLGVDNPAANPQYSGVGAYRAVVPMHELEAAVCPSIASSSTLFLGPDAYIIMYPVELDTRVNIGLWVHRLGPEDEREWVDPSTREEVRAKFSSWGQTVHKIIALVGDPSFWPTFCHTTQPISVSSDRVCLIGDSAHSMPPHQGAGAGQAIEDAYVLGEVLSIVSSDSDRCNDQIEDALKAYSNVRSPRSQKVLETSVEAMDLWCSLYRDDVTEEEIQHFARVAQERFHWIWHDNIADQARRARDTIMIAK</sequence>
<feature type="domain" description="FAD-binding" evidence="4">
    <location>
        <begin position="301"/>
        <end position="420"/>
    </location>
</feature>
<comment type="caution">
    <text evidence="5">The sequence shown here is derived from an EMBL/GenBank/DDBJ whole genome shotgun (WGS) entry which is preliminary data.</text>
</comment>
<evidence type="ECO:0000256" key="2">
    <source>
        <dbReference type="ARBA" id="ARBA00022827"/>
    </source>
</evidence>
<feature type="non-terminal residue" evidence="5">
    <location>
        <position position="1"/>
    </location>
</feature>